<organism evidence="1 2">
    <name type="scientific">Intestinimonas butyriciproducens</name>
    <dbReference type="NCBI Taxonomy" id="1297617"/>
    <lineage>
        <taxon>Bacteria</taxon>
        <taxon>Bacillati</taxon>
        <taxon>Bacillota</taxon>
        <taxon>Clostridia</taxon>
        <taxon>Eubacteriales</taxon>
        <taxon>Intestinimonas</taxon>
    </lineage>
</organism>
<reference evidence="2" key="2">
    <citation type="submission" date="2015-04" db="EMBL/GenBank/DDBJ databases">
        <title>A butyrogenic pathway from the amino acid lysine in a human gut commensal.</title>
        <authorList>
            <person name="de Vos W.M."/>
            <person name="Bui N.T.P."/>
            <person name="Plugge C.M."/>
            <person name="Ritari J."/>
        </authorList>
    </citation>
    <scope>NUCLEOTIDE SEQUENCE [LARGE SCALE GENOMIC DNA]</scope>
    <source>
        <strain evidence="2">AF211</strain>
    </source>
</reference>
<gene>
    <name evidence="1" type="ORF">IB211_00099c</name>
</gene>
<reference evidence="1 2" key="1">
    <citation type="journal article" date="2015" name="Nat. Commun.">
        <title>Production of butyrate from lysine and the Amadori product fructoselysine by a human gut commensal.</title>
        <authorList>
            <person name="Bui T.P."/>
            <person name="Ritari J."/>
            <person name="Boeren S."/>
            <person name="de Waard P."/>
            <person name="Plugge C.M."/>
            <person name="de Vos W.M."/>
        </authorList>
    </citation>
    <scope>NUCLEOTIDE SEQUENCE [LARGE SCALE GENOMIC DNA]</scope>
    <source>
        <strain evidence="1 2">AF211</strain>
    </source>
</reference>
<sequence length="57" mass="6466">MRLAITNRKKNYKGYSIFLSRGSTDSSEYVSLDSIKPLLYKSAGLIFALNRCILFNS</sequence>
<evidence type="ECO:0000313" key="1">
    <source>
        <dbReference type="EMBL" id="ALP92495.1"/>
    </source>
</evidence>
<name>A0A0S2VZT8_9FIRM</name>
<proteinExistence type="predicted"/>
<dbReference type="EMBL" id="CP011307">
    <property type="protein sequence ID" value="ALP92495.1"/>
    <property type="molecule type" value="Genomic_DNA"/>
</dbReference>
<evidence type="ECO:0000313" key="2">
    <source>
        <dbReference type="Proteomes" id="UP000064844"/>
    </source>
</evidence>
<accession>A0A0S2VZT8</accession>
<dbReference type="KEGG" id="ibu:IB211_00099c"/>
<dbReference type="AlphaFoldDB" id="A0A0S2VZT8"/>
<keyword evidence="2" id="KW-1185">Reference proteome</keyword>
<protein>
    <submittedName>
        <fullName evidence="1">Uncharacterized protein</fullName>
    </submittedName>
</protein>
<dbReference type="Proteomes" id="UP000064844">
    <property type="component" value="Chromosome"/>
</dbReference>
<dbReference type="STRING" id="1297617.IB211_00099c"/>